<feature type="compositionally biased region" description="Basic and acidic residues" evidence="1">
    <location>
        <begin position="133"/>
        <end position="152"/>
    </location>
</feature>
<organism evidence="2 3">
    <name type="scientific">Lophium mytilinum</name>
    <dbReference type="NCBI Taxonomy" id="390894"/>
    <lineage>
        <taxon>Eukaryota</taxon>
        <taxon>Fungi</taxon>
        <taxon>Dikarya</taxon>
        <taxon>Ascomycota</taxon>
        <taxon>Pezizomycotina</taxon>
        <taxon>Dothideomycetes</taxon>
        <taxon>Pleosporomycetidae</taxon>
        <taxon>Mytilinidiales</taxon>
        <taxon>Mytilinidiaceae</taxon>
        <taxon>Lophium</taxon>
    </lineage>
</organism>
<dbReference type="Proteomes" id="UP000799750">
    <property type="component" value="Unassembled WGS sequence"/>
</dbReference>
<feature type="compositionally biased region" description="Polar residues" evidence="1">
    <location>
        <begin position="8"/>
        <end position="53"/>
    </location>
</feature>
<feature type="region of interest" description="Disordered" evidence="1">
    <location>
        <begin position="1"/>
        <end position="165"/>
    </location>
</feature>
<protein>
    <submittedName>
        <fullName evidence="2">Uncharacterized protein</fullName>
    </submittedName>
</protein>
<evidence type="ECO:0000313" key="2">
    <source>
        <dbReference type="EMBL" id="KAF2499058.1"/>
    </source>
</evidence>
<gene>
    <name evidence="2" type="ORF">BU16DRAFT_557392</name>
</gene>
<evidence type="ECO:0000313" key="3">
    <source>
        <dbReference type="Proteomes" id="UP000799750"/>
    </source>
</evidence>
<feature type="compositionally biased region" description="Polar residues" evidence="1">
    <location>
        <begin position="73"/>
        <end position="82"/>
    </location>
</feature>
<sequence length="165" mass="18668">MDEETDCAQKQSENCATSSTETKHLPQQSKSQTTLLSPPTFPTKNGTRKSFSEINDDMDGLDYDKPSFAGSGTKHTYSTNPHKTIPRRRSSHSPNERYREEKAAKRRKYEHPATAAHGTNEFAMGGLQTAIRDTPRCLGNERPKDTEVGYEKSRKRKPLPLKGRW</sequence>
<keyword evidence="3" id="KW-1185">Reference proteome</keyword>
<name>A0A6A6R2Q5_9PEZI</name>
<feature type="compositionally biased region" description="Basic and acidic residues" evidence="1">
    <location>
        <begin position="94"/>
        <end position="103"/>
    </location>
</feature>
<evidence type="ECO:0000256" key="1">
    <source>
        <dbReference type="SAM" id="MobiDB-lite"/>
    </source>
</evidence>
<feature type="compositionally biased region" description="Basic residues" evidence="1">
    <location>
        <begin position="153"/>
        <end position="165"/>
    </location>
</feature>
<accession>A0A6A6R2Q5</accession>
<dbReference type="EMBL" id="MU004184">
    <property type="protein sequence ID" value="KAF2499058.1"/>
    <property type="molecule type" value="Genomic_DNA"/>
</dbReference>
<proteinExistence type="predicted"/>
<dbReference type="AlphaFoldDB" id="A0A6A6R2Q5"/>
<reference evidence="2" key="1">
    <citation type="journal article" date="2020" name="Stud. Mycol.">
        <title>101 Dothideomycetes genomes: a test case for predicting lifestyles and emergence of pathogens.</title>
        <authorList>
            <person name="Haridas S."/>
            <person name="Albert R."/>
            <person name="Binder M."/>
            <person name="Bloem J."/>
            <person name="Labutti K."/>
            <person name="Salamov A."/>
            <person name="Andreopoulos B."/>
            <person name="Baker S."/>
            <person name="Barry K."/>
            <person name="Bills G."/>
            <person name="Bluhm B."/>
            <person name="Cannon C."/>
            <person name="Castanera R."/>
            <person name="Culley D."/>
            <person name="Daum C."/>
            <person name="Ezra D."/>
            <person name="Gonzalez J."/>
            <person name="Henrissat B."/>
            <person name="Kuo A."/>
            <person name="Liang C."/>
            <person name="Lipzen A."/>
            <person name="Lutzoni F."/>
            <person name="Magnuson J."/>
            <person name="Mondo S."/>
            <person name="Nolan M."/>
            <person name="Ohm R."/>
            <person name="Pangilinan J."/>
            <person name="Park H.-J."/>
            <person name="Ramirez L."/>
            <person name="Alfaro M."/>
            <person name="Sun H."/>
            <person name="Tritt A."/>
            <person name="Yoshinaga Y."/>
            <person name="Zwiers L.-H."/>
            <person name="Turgeon B."/>
            <person name="Goodwin S."/>
            <person name="Spatafora J."/>
            <person name="Crous P."/>
            <person name="Grigoriev I."/>
        </authorList>
    </citation>
    <scope>NUCLEOTIDE SEQUENCE</scope>
    <source>
        <strain evidence="2">CBS 269.34</strain>
    </source>
</reference>